<dbReference type="Pfam" id="PF00107">
    <property type="entry name" value="ADH_zinc_N"/>
    <property type="match status" value="1"/>
</dbReference>
<comment type="caution">
    <text evidence="3">The sequence shown here is derived from an EMBL/GenBank/DDBJ whole genome shotgun (WGS) entry which is preliminary data.</text>
</comment>
<dbReference type="InterPro" id="IPR041694">
    <property type="entry name" value="ADH_N_2"/>
</dbReference>
<dbReference type="InterPro" id="IPR045010">
    <property type="entry name" value="MDR_fam"/>
</dbReference>
<gene>
    <name evidence="3" type="ORF">C6P46_003799</name>
</gene>
<reference evidence="3 4" key="1">
    <citation type="submission" date="2020-11" db="EMBL/GenBank/DDBJ databases">
        <title>Kefir isolates.</title>
        <authorList>
            <person name="Marcisauskas S."/>
            <person name="Kim Y."/>
            <person name="Blasche S."/>
        </authorList>
    </citation>
    <scope>NUCLEOTIDE SEQUENCE [LARGE SCALE GENOMIC DNA]</scope>
    <source>
        <strain evidence="3 4">KR</strain>
    </source>
</reference>
<dbReference type="Pfam" id="PF16884">
    <property type="entry name" value="ADH_N_2"/>
    <property type="match status" value="1"/>
</dbReference>
<accession>A0A9P6W147</accession>
<evidence type="ECO:0000313" key="3">
    <source>
        <dbReference type="EMBL" id="KAG0661697.1"/>
    </source>
</evidence>
<dbReference type="CDD" id="cd05288">
    <property type="entry name" value="PGDH"/>
    <property type="match status" value="1"/>
</dbReference>
<evidence type="ECO:0000256" key="1">
    <source>
        <dbReference type="ARBA" id="ARBA00023002"/>
    </source>
</evidence>
<name>A0A9P6W147_RHOMI</name>
<evidence type="ECO:0000259" key="2">
    <source>
        <dbReference type="SMART" id="SM00829"/>
    </source>
</evidence>
<keyword evidence="1" id="KW-0560">Oxidoreductase</keyword>
<protein>
    <recommendedName>
        <fullName evidence="2">Enoyl reductase (ER) domain-containing protein</fullName>
    </recommendedName>
</protein>
<keyword evidence="4" id="KW-1185">Reference proteome</keyword>
<dbReference type="PANTHER" id="PTHR43205">
    <property type="entry name" value="PROSTAGLANDIN REDUCTASE"/>
    <property type="match status" value="1"/>
</dbReference>
<dbReference type="Proteomes" id="UP000777482">
    <property type="component" value="Unassembled WGS sequence"/>
</dbReference>
<dbReference type="OrthoDB" id="809632at2759"/>
<dbReference type="InterPro" id="IPR020843">
    <property type="entry name" value="ER"/>
</dbReference>
<feature type="domain" description="Enoyl reductase (ER)" evidence="2">
    <location>
        <begin position="20"/>
        <end position="344"/>
    </location>
</feature>
<dbReference type="EMBL" id="PUHQ01000032">
    <property type="protein sequence ID" value="KAG0661697.1"/>
    <property type="molecule type" value="Genomic_DNA"/>
</dbReference>
<dbReference type="AlphaFoldDB" id="A0A9P6W147"/>
<evidence type="ECO:0000313" key="4">
    <source>
        <dbReference type="Proteomes" id="UP000777482"/>
    </source>
</evidence>
<sequence length="347" mass="38414">MVANEVLVYKEVPKGKPIPGQTTKKEQQEIDLDAPLEKGSILVRTIALSLDPYMRGRMRPAEIKSYVPSFEVGKPLENFAVVEVLRSENEKFSKGQKLYGYSKFQTYSVIPKAQADNLRVLENKEQLPWTTWVGSAGMPGQTAWYGLKFIGKPQKGETVFVSGAMGPVGQVTIALAHATGCKVIASAGSEEKVKYLRDELKVERVFNYKTDNVNEVLASWNKEHGPFTVYVDNVGGEQLDAALAHIAPRGRIVAIGGISGYNGESYPIKNSMMVVGKELHWEGFIILNRMNEDLFREFYSEVPPALASGKFARPVEHVTRGLDNGEAFAALFDQENSNFGKAVYSLE</sequence>
<dbReference type="GO" id="GO:0016628">
    <property type="term" value="F:oxidoreductase activity, acting on the CH-CH group of donors, NAD or NADP as acceptor"/>
    <property type="evidence" value="ECO:0007669"/>
    <property type="project" value="InterPro"/>
</dbReference>
<organism evidence="3 4">
    <name type="scientific">Rhodotorula mucilaginosa</name>
    <name type="common">Yeast</name>
    <name type="synonym">Rhodotorula rubra</name>
    <dbReference type="NCBI Taxonomy" id="5537"/>
    <lineage>
        <taxon>Eukaryota</taxon>
        <taxon>Fungi</taxon>
        <taxon>Dikarya</taxon>
        <taxon>Basidiomycota</taxon>
        <taxon>Pucciniomycotina</taxon>
        <taxon>Microbotryomycetes</taxon>
        <taxon>Sporidiobolales</taxon>
        <taxon>Sporidiobolaceae</taxon>
        <taxon>Rhodotorula</taxon>
    </lineage>
</organism>
<dbReference type="InterPro" id="IPR036291">
    <property type="entry name" value="NAD(P)-bd_dom_sf"/>
</dbReference>
<dbReference type="InterPro" id="IPR013149">
    <property type="entry name" value="ADH-like_C"/>
</dbReference>
<dbReference type="SUPFAM" id="SSF51735">
    <property type="entry name" value="NAD(P)-binding Rossmann-fold domains"/>
    <property type="match status" value="1"/>
</dbReference>
<dbReference type="PANTHER" id="PTHR43205:SF7">
    <property type="entry name" value="PROSTAGLANDIN REDUCTASE 1"/>
    <property type="match status" value="1"/>
</dbReference>
<dbReference type="Gene3D" id="3.90.180.10">
    <property type="entry name" value="Medium-chain alcohol dehydrogenases, catalytic domain"/>
    <property type="match status" value="1"/>
</dbReference>
<proteinExistence type="predicted"/>
<dbReference type="InterPro" id="IPR011032">
    <property type="entry name" value="GroES-like_sf"/>
</dbReference>
<dbReference type="SUPFAM" id="SSF50129">
    <property type="entry name" value="GroES-like"/>
    <property type="match status" value="1"/>
</dbReference>
<dbReference type="Gene3D" id="3.40.50.720">
    <property type="entry name" value="NAD(P)-binding Rossmann-like Domain"/>
    <property type="match status" value="1"/>
</dbReference>
<dbReference type="SMART" id="SM00829">
    <property type="entry name" value="PKS_ER"/>
    <property type="match status" value="1"/>
</dbReference>